<evidence type="ECO:0000313" key="1">
    <source>
        <dbReference type="EnsemblPlants" id="OPUNC02G25460.1"/>
    </source>
</evidence>
<keyword evidence="2" id="KW-1185">Reference proteome</keyword>
<dbReference type="EnsemblPlants" id="OPUNC02G25460.1">
    <property type="protein sequence ID" value="OPUNC02G25460.1"/>
    <property type="gene ID" value="OPUNC02G25460"/>
</dbReference>
<dbReference type="HOGENOM" id="CLU_1573182_0_0_1"/>
<dbReference type="Proteomes" id="UP000026962">
    <property type="component" value="Chromosome 2"/>
</dbReference>
<organism evidence="1">
    <name type="scientific">Oryza punctata</name>
    <name type="common">Red rice</name>
    <dbReference type="NCBI Taxonomy" id="4537"/>
    <lineage>
        <taxon>Eukaryota</taxon>
        <taxon>Viridiplantae</taxon>
        <taxon>Streptophyta</taxon>
        <taxon>Embryophyta</taxon>
        <taxon>Tracheophyta</taxon>
        <taxon>Spermatophyta</taxon>
        <taxon>Magnoliopsida</taxon>
        <taxon>Liliopsida</taxon>
        <taxon>Poales</taxon>
        <taxon>Poaceae</taxon>
        <taxon>BOP clade</taxon>
        <taxon>Oryzoideae</taxon>
        <taxon>Oryzeae</taxon>
        <taxon>Oryzinae</taxon>
        <taxon>Oryza</taxon>
    </lineage>
</organism>
<dbReference type="Gramene" id="OPUNC02G25460.1">
    <property type="protein sequence ID" value="OPUNC02G25460.1"/>
    <property type="gene ID" value="OPUNC02G25460"/>
</dbReference>
<proteinExistence type="predicted"/>
<protein>
    <submittedName>
        <fullName evidence="1">Uncharacterized protein</fullName>
    </submittedName>
</protein>
<accession>A0A0E0K3K2</accession>
<reference evidence="1" key="1">
    <citation type="submission" date="2015-04" db="UniProtKB">
        <authorList>
            <consortium name="EnsemblPlants"/>
        </authorList>
    </citation>
    <scope>IDENTIFICATION</scope>
</reference>
<reference evidence="1" key="2">
    <citation type="submission" date="2018-05" db="EMBL/GenBank/DDBJ databases">
        <title>OpunRS2 (Oryza punctata Reference Sequence Version 2).</title>
        <authorList>
            <person name="Zhang J."/>
            <person name="Kudrna D."/>
            <person name="Lee S."/>
            <person name="Talag J."/>
            <person name="Welchert J."/>
            <person name="Wing R.A."/>
        </authorList>
    </citation>
    <scope>NUCLEOTIDE SEQUENCE [LARGE SCALE GENOMIC DNA]</scope>
</reference>
<sequence length="170" mass="18382">MAREGSGELDGCAASPRRAPTRLLAGGEPPARGLLLLVAEQEWGLTSTAVSSLLPAECFPSFWSPPLLWSDPVLVVGNARGRAKALACRRNLRRIDDAGESLAVPLADSTTATPVGAVSLLKGVIMVFFHISHNLQVKTLFRLSDERRRRYASCPPWAVALEKFLCIDDC</sequence>
<name>A0A0E0K3K2_ORYPU</name>
<evidence type="ECO:0000313" key="2">
    <source>
        <dbReference type="Proteomes" id="UP000026962"/>
    </source>
</evidence>
<dbReference type="AlphaFoldDB" id="A0A0E0K3K2"/>